<dbReference type="AlphaFoldDB" id="A0A516Q1C7"/>
<evidence type="ECO:0000313" key="7">
    <source>
        <dbReference type="EMBL" id="QDP97233.1"/>
    </source>
</evidence>
<evidence type="ECO:0000256" key="2">
    <source>
        <dbReference type="ARBA" id="ARBA00022729"/>
    </source>
</evidence>
<name>A0A516Q1C7_9ACTN</name>
<evidence type="ECO:0000256" key="5">
    <source>
        <dbReference type="SAM" id="MobiDB-lite"/>
    </source>
</evidence>
<reference evidence="7 8" key="1">
    <citation type="submission" date="2019-07" db="EMBL/GenBank/DDBJ databases">
        <title>Microlunatus dokdonensis sp. nov. isolated from the rhizospheric soil of the wild plant Elymus tsukushiensis.</title>
        <authorList>
            <person name="Ghim S.-Y."/>
            <person name="Hwang Y.-J."/>
            <person name="Son J.-S."/>
            <person name="Shin J.-H."/>
        </authorList>
    </citation>
    <scope>NUCLEOTIDE SEQUENCE [LARGE SCALE GENOMIC DNA]</scope>
    <source>
        <strain evidence="7 8">KUDC0627</strain>
    </source>
</reference>
<evidence type="ECO:0000256" key="4">
    <source>
        <dbReference type="ARBA" id="ARBA00023239"/>
    </source>
</evidence>
<proteinExistence type="predicted"/>
<feature type="compositionally biased region" description="Basic and acidic residues" evidence="5">
    <location>
        <begin position="397"/>
        <end position="406"/>
    </location>
</feature>
<protein>
    <recommendedName>
        <fullName evidence="6">Heparinase II/III-like C-terminal domain-containing protein</fullName>
    </recommendedName>
</protein>
<evidence type="ECO:0000313" key="8">
    <source>
        <dbReference type="Proteomes" id="UP000319263"/>
    </source>
</evidence>
<evidence type="ECO:0000259" key="6">
    <source>
        <dbReference type="Pfam" id="PF07940"/>
    </source>
</evidence>
<dbReference type="Proteomes" id="UP000319263">
    <property type="component" value="Chromosome"/>
</dbReference>
<dbReference type="EMBL" id="CP041692">
    <property type="protein sequence ID" value="QDP97233.1"/>
    <property type="molecule type" value="Genomic_DNA"/>
</dbReference>
<gene>
    <name evidence="7" type="ORF">FOE78_16045</name>
</gene>
<dbReference type="GO" id="GO:0042597">
    <property type="term" value="C:periplasmic space"/>
    <property type="evidence" value="ECO:0007669"/>
    <property type="project" value="UniProtKB-SubCell"/>
</dbReference>
<keyword evidence="3" id="KW-0574">Periplasm</keyword>
<keyword evidence="8" id="KW-1185">Reference proteome</keyword>
<dbReference type="Gene3D" id="1.50.10.100">
    <property type="entry name" value="Chondroitin AC/alginate lyase"/>
    <property type="match status" value="1"/>
</dbReference>
<dbReference type="PANTHER" id="PTHR39210:SF1">
    <property type="entry name" value="HEPARIN-SULFATE LYASE"/>
    <property type="match status" value="1"/>
</dbReference>
<dbReference type="PANTHER" id="PTHR39210">
    <property type="entry name" value="HEPARIN-SULFATE LYASE"/>
    <property type="match status" value="1"/>
</dbReference>
<dbReference type="RefSeq" id="WP_143987194.1">
    <property type="nucleotide sequence ID" value="NZ_CP041692.1"/>
</dbReference>
<keyword evidence="4" id="KW-0456">Lyase</keyword>
<comment type="subcellular location">
    <subcellularLocation>
        <location evidence="1">Periplasm</location>
    </subcellularLocation>
</comment>
<sequence length="660" mass="71752">MPSTPSPDSKITTALLPAEPFLPDWHRIRDRSKLDWAAPIRAAIATDARHWRDRIAIPGPEGETAWTHFYFCDDDGARLIFDTELPTDHRCSHCGRRYHDDHRNGAWRTQLHNLIAAQTQRYAVLARTSEDQQETAALVDELATIIDQYADSYQLYRRHGEHAGIGQVMPQSLDESIWLITLLRSVRWVEDLLPATTLGGARRLAAQAVDLLRPQVSMIHNIHCWMLAALAEAAVRLADDELFGFTRDSAYGVKAQLSKGFRAEGLWYEVNSHYHYYTVAALLSWYEAAGPGSLDDHGTATLARAVSAPPLLAYSDGLLPAYGDGWPEGRIGNHAAPAEVAAGLLPDAGIDVSRYYAQPLEQPVKIWLGGGDQHHGVSAPIRGRSSVAALVFGPDDVDPHPVDPHPVDPPPVDPPPVDLAQPAGSTAEPSFCWPGSGIASVRNAEVRITLRSGPDAGGHDHHDKLAVDVETAGGWRSLDLGTSGYGADFTNWLRSPAAHSTVFVGDSRQPSCDGEIIDFSPTHAVGAVSWPGCRLERRIELINGGWTDTFEIELDQSDRIEWVFHGDGRIITPAARRSSNSLGDQLGHDHLREQHRVAVDQGSVELTWDRPGSPTATIGVPDDFAVYTAVADGNPTGHPLGSVIIRGAAAGATVAATFRF</sequence>
<dbReference type="Pfam" id="PF07940">
    <property type="entry name" value="Hepar_II_III_C"/>
    <property type="match status" value="1"/>
</dbReference>
<dbReference type="InterPro" id="IPR008929">
    <property type="entry name" value="Chondroitin_lyas"/>
</dbReference>
<dbReference type="KEGG" id="mik:FOE78_16045"/>
<organism evidence="7 8">
    <name type="scientific">Microlunatus elymi</name>
    <dbReference type="NCBI Taxonomy" id="2596828"/>
    <lineage>
        <taxon>Bacteria</taxon>
        <taxon>Bacillati</taxon>
        <taxon>Actinomycetota</taxon>
        <taxon>Actinomycetes</taxon>
        <taxon>Propionibacteriales</taxon>
        <taxon>Propionibacteriaceae</taxon>
        <taxon>Microlunatus</taxon>
    </lineage>
</organism>
<keyword evidence="2" id="KW-0732">Signal</keyword>
<dbReference type="InterPro" id="IPR012480">
    <property type="entry name" value="Hepar_II_III_C"/>
</dbReference>
<feature type="region of interest" description="Disordered" evidence="5">
    <location>
        <begin position="392"/>
        <end position="416"/>
    </location>
</feature>
<feature type="compositionally biased region" description="Pro residues" evidence="5">
    <location>
        <begin position="407"/>
        <end position="416"/>
    </location>
</feature>
<evidence type="ECO:0000256" key="3">
    <source>
        <dbReference type="ARBA" id="ARBA00022764"/>
    </source>
</evidence>
<dbReference type="SUPFAM" id="SSF48230">
    <property type="entry name" value="Chondroitin AC/alginate lyase"/>
    <property type="match status" value="1"/>
</dbReference>
<dbReference type="GO" id="GO:0016829">
    <property type="term" value="F:lyase activity"/>
    <property type="evidence" value="ECO:0007669"/>
    <property type="project" value="UniProtKB-KW"/>
</dbReference>
<dbReference type="Gene3D" id="2.70.98.70">
    <property type="match status" value="1"/>
</dbReference>
<dbReference type="OrthoDB" id="4592556at2"/>
<evidence type="ECO:0000256" key="1">
    <source>
        <dbReference type="ARBA" id="ARBA00004418"/>
    </source>
</evidence>
<feature type="domain" description="Heparinase II/III-like C-terminal" evidence="6">
    <location>
        <begin position="431"/>
        <end position="529"/>
    </location>
</feature>
<accession>A0A516Q1C7</accession>